<name>A0A8S2QEU7_9BILA</name>
<accession>A0A8S2QEU7</accession>
<dbReference type="EMBL" id="CAJOBC010032328">
    <property type="protein sequence ID" value="CAF4095599.1"/>
    <property type="molecule type" value="Genomic_DNA"/>
</dbReference>
<feature type="region of interest" description="Disordered" evidence="1">
    <location>
        <begin position="1"/>
        <end position="49"/>
    </location>
</feature>
<feature type="compositionally biased region" description="Basic and acidic residues" evidence="1">
    <location>
        <begin position="36"/>
        <end position="49"/>
    </location>
</feature>
<comment type="caution">
    <text evidence="2">The sequence shown here is derived from an EMBL/GenBank/DDBJ whole genome shotgun (WGS) entry which is preliminary data.</text>
</comment>
<reference evidence="2" key="1">
    <citation type="submission" date="2021-02" db="EMBL/GenBank/DDBJ databases">
        <authorList>
            <person name="Nowell W R."/>
        </authorList>
    </citation>
    <scope>NUCLEOTIDE SEQUENCE</scope>
</reference>
<dbReference type="Proteomes" id="UP000681722">
    <property type="component" value="Unassembled WGS sequence"/>
</dbReference>
<feature type="non-terminal residue" evidence="2">
    <location>
        <position position="1"/>
    </location>
</feature>
<gene>
    <name evidence="2" type="ORF">SRO942_LOCUS28438</name>
</gene>
<evidence type="ECO:0000256" key="1">
    <source>
        <dbReference type="SAM" id="MobiDB-lite"/>
    </source>
</evidence>
<organism evidence="2 3">
    <name type="scientific">Didymodactylos carnosus</name>
    <dbReference type="NCBI Taxonomy" id="1234261"/>
    <lineage>
        <taxon>Eukaryota</taxon>
        <taxon>Metazoa</taxon>
        <taxon>Spiralia</taxon>
        <taxon>Gnathifera</taxon>
        <taxon>Rotifera</taxon>
        <taxon>Eurotatoria</taxon>
        <taxon>Bdelloidea</taxon>
        <taxon>Philodinida</taxon>
        <taxon>Philodinidae</taxon>
        <taxon>Didymodactylos</taxon>
    </lineage>
</organism>
<sequence>LDRWYEYVNAANPEESESEPEPQTPNLIDMEEDDDVPKTPVDRVVVKLG</sequence>
<protein>
    <submittedName>
        <fullName evidence="2">Uncharacterized protein</fullName>
    </submittedName>
</protein>
<evidence type="ECO:0000313" key="3">
    <source>
        <dbReference type="Proteomes" id="UP000681722"/>
    </source>
</evidence>
<proteinExistence type="predicted"/>
<evidence type="ECO:0000313" key="2">
    <source>
        <dbReference type="EMBL" id="CAF4095599.1"/>
    </source>
</evidence>
<dbReference type="AlphaFoldDB" id="A0A8S2QEU7"/>